<proteinExistence type="predicted"/>
<evidence type="ECO:0000313" key="1">
    <source>
        <dbReference type="EMBL" id="RWA22808.1"/>
    </source>
</evidence>
<gene>
    <name evidence="1" type="ORF">MELE44368_11340</name>
</gene>
<sequence length="53" mass="6212">MFFLSRDLVPLTRLFELLQLSAGPCRIVQLRIDASLDQLTKRHHAPDRNQRPK</sequence>
<dbReference type="EMBL" id="ATDN01000003">
    <property type="protein sequence ID" value="RWA22808.1"/>
    <property type="molecule type" value="Genomic_DNA"/>
</dbReference>
<reference evidence="1 2" key="1">
    <citation type="submission" date="2013-06" db="EMBL/GenBank/DDBJ databases">
        <title>The draft sequence of the Mycobacterium elephantis genome.</title>
        <authorList>
            <person name="Pettersson F.B."/>
            <person name="Das S."/>
            <person name="Dasgupta S."/>
            <person name="Bhattacharya A."/>
            <person name="Kirsebom L.A."/>
        </authorList>
    </citation>
    <scope>NUCLEOTIDE SEQUENCE [LARGE SCALE GENOMIC DNA]</scope>
    <source>
        <strain evidence="1 2">DSM 44368</strain>
    </source>
</reference>
<dbReference type="AlphaFoldDB" id="A0A439DYP3"/>
<keyword evidence="2" id="KW-1185">Reference proteome</keyword>
<accession>A0A439DYP3</accession>
<protein>
    <submittedName>
        <fullName evidence="1">Uncharacterized protein</fullName>
    </submittedName>
</protein>
<comment type="caution">
    <text evidence="1">The sequence shown here is derived from an EMBL/GenBank/DDBJ whole genome shotgun (WGS) entry which is preliminary data.</text>
</comment>
<organism evidence="1 2">
    <name type="scientific">Mycolicibacterium elephantis DSM 44368</name>
    <dbReference type="NCBI Taxonomy" id="1335622"/>
    <lineage>
        <taxon>Bacteria</taxon>
        <taxon>Bacillati</taxon>
        <taxon>Actinomycetota</taxon>
        <taxon>Actinomycetes</taxon>
        <taxon>Mycobacteriales</taxon>
        <taxon>Mycobacteriaceae</taxon>
        <taxon>Mycolicibacterium</taxon>
    </lineage>
</organism>
<dbReference type="Proteomes" id="UP000287177">
    <property type="component" value="Unassembled WGS sequence"/>
</dbReference>
<name>A0A439DYP3_9MYCO</name>
<evidence type="ECO:0000313" key="2">
    <source>
        <dbReference type="Proteomes" id="UP000287177"/>
    </source>
</evidence>